<name>A0A377Q1A5_9NEIS</name>
<organism evidence="1 3">
    <name type="scientific">Iodobacter fluviatilis</name>
    <dbReference type="NCBI Taxonomy" id="537"/>
    <lineage>
        <taxon>Bacteria</taxon>
        <taxon>Pseudomonadati</taxon>
        <taxon>Pseudomonadota</taxon>
        <taxon>Betaproteobacteria</taxon>
        <taxon>Neisseriales</taxon>
        <taxon>Chitinibacteraceae</taxon>
        <taxon>Iodobacter</taxon>
    </lineage>
</organism>
<evidence type="ECO:0000313" key="3">
    <source>
        <dbReference type="Proteomes" id="UP000255108"/>
    </source>
</evidence>
<reference evidence="2 4" key="2">
    <citation type="submission" date="2019-03" db="EMBL/GenBank/DDBJ databases">
        <title>Genomic Encyclopedia of Type Strains, Phase IV (KMG-IV): sequencing the most valuable type-strain genomes for metagenomic binning, comparative biology and taxonomic classification.</title>
        <authorList>
            <person name="Goeker M."/>
        </authorList>
    </citation>
    <scope>NUCLEOTIDE SEQUENCE [LARGE SCALE GENOMIC DNA]</scope>
    <source>
        <strain evidence="2 4">DSM 3764</strain>
    </source>
</reference>
<dbReference type="Proteomes" id="UP000295794">
    <property type="component" value="Unassembled WGS sequence"/>
</dbReference>
<sequence length="59" mass="6520">MSLLYGSMVNTRREDVPQAAPVRFMLVSRFSAGSAGAAPELKPVLQKLCRFIVAKLRQL</sequence>
<dbReference type="EMBL" id="SMBT01000001">
    <property type="protein sequence ID" value="TCU90029.1"/>
    <property type="molecule type" value="Genomic_DNA"/>
</dbReference>
<reference evidence="1 3" key="1">
    <citation type="submission" date="2018-06" db="EMBL/GenBank/DDBJ databases">
        <authorList>
            <consortium name="Pathogen Informatics"/>
            <person name="Doyle S."/>
        </authorList>
    </citation>
    <scope>NUCLEOTIDE SEQUENCE [LARGE SCALE GENOMIC DNA]</scope>
    <source>
        <strain evidence="1 3">NCTC11159</strain>
    </source>
</reference>
<keyword evidence="4" id="KW-1185">Reference proteome</keyword>
<dbReference type="EMBL" id="UGHR01000001">
    <property type="protein sequence ID" value="STQ89056.1"/>
    <property type="molecule type" value="Genomic_DNA"/>
</dbReference>
<dbReference type="Proteomes" id="UP000255108">
    <property type="component" value="Unassembled WGS sequence"/>
</dbReference>
<evidence type="ECO:0000313" key="1">
    <source>
        <dbReference type="EMBL" id="STQ89056.1"/>
    </source>
</evidence>
<accession>A0A377Q1A5</accession>
<dbReference type="RefSeq" id="WP_115225551.1">
    <property type="nucleotide sequence ID" value="NZ_CAWOLO010000001.1"/>
</dbReference>
<evidence type="ECO:0000313" key="4">
    <source>
        <dbReference type="Proteomes" id="UP000295794"/>
    </source>
</evidence>
<evidence type="ECO:0000313" key="2">
    <source>
        <dbReference type="EMBL" id="TCU90029.1"/>
    </source>
</evidence>
<proteinExistence type="predicted"/>
<dbReference type="AlphaFoldDB" id="A0A377Q1A5"/>
<gene>
    <name evidence="2" type="ORF">EV682_10148</name>
    <name evidence="1" type="ORF">NCTC11159_00067</name>
</gene>
<dbReference type="OrthoDB" id="9182145at2"/>
<protein>
    <submittedName>
        <fullName evidence="1">Uncharacterized protein</fullName>
    </submittedName>
</protein>